<evidence type="ECO:0000259" key="4">
    <source>
        <dbReference type="SMART" id="SM00796"/>
    </source>
</evidence>
<dbReference type="NCBIfam" id="TIGR00370">
    <property type="entry name" value="5-oxoprolinase subunit PxpB"/>
    <property type="match status" value="1"/>
</dbReference>
<keyword evidence="6" id="KW-1185">Reference proteome</keyword>
<sequence>MRQGDDNPRISAEGAGALLFDVAGPVFDPVLQERLWVLARSLREIDGVSETAPGMNNLMVVFDPLRLDPEKLEAQLLDGWRRAEPGSAVGRLVDIPVVYGNDGSDLKEVAAAKGLTVGRLVEMHTAPVYSVAAVGAMPGFVYLSGLDPDLALPRRAVPRMGVPVGSVIIGGAQAGIMPLTAPSGWHILGHTDFSLFDAKREPPAALRAGDRIRFIATEVRA</sequence>
<name>A0A7Y0AWY2_9HYPH</name>
<dbReference type="SUPFAM" id="SSF50891">
    <property type="entry name" value="Cyclophilin-like"/>
    <property type="match status" value="1"/>
</dbReference>
<proteinExistence type="predicted"/>
<dbReference type="SUPFAM" id="SSF160467">
    <property type="entry name" value="PH0987 N-terminal domain-like"/>
    <property type="match status" value="1"/>
</dbReference>
<evidence type="ECO:0000313" key="6">
    <source>
        <dbReference type="Proteomes" id="UP000541470"/>
    </source>
</evidence>
<dbReference type="EMBL" id="JABBGK010000002">
    <property type="protein sequence ID" value="NML75025.1"/>
    <property type="molecule type" value="Genomic_DNA"/>
</dbReference>
<dbReference type="GO" id="GO:0017168">
    <property type="term" value="F:5-oxoprolinase (ATP-hydrolyzing) activity"/>
    <property type="evidence" value="ECO:0007669"/>
    <property type="project" value="UniProtKB-EC"/>
</dbReference>
<dbReference type="EC" id="3.5.2.9" evidence="5"/>
<dbReference type="Gene3D" id="2.40.100.10">
    <property type="entry name" value="Cyclophilin-like"/>
    <property type="match status" value="1"/>
</dbReference>
<comment type="caution">
    <text evidence="5">The sequence shown here is derived from an EMBL/GenBank/DDBJ whole genome shotgun (WGS) entry which is preliminary data.</text>
</comment>
<protein>
    <submittedName>
        <fullName evidence="5">5-oxoprolinase subunit PxpB</fullName>
        <ecNumber evidence="5">3.5.2.9</ecNumber>
    </submittedName>
</protein>
<dbReference type="RefSeq" id="WP_169591240.1">
    <property type="nucleotide sequence ID" value="NZ_JABBGK010000002.1"/>
</dbReference>
<dbReference type="SMART" id="SM00796">
    <property type="entry name" value="AHS1"/>
    <property type="match status" value="1"/>
</dbReference>
<dbReference type="PANTHER" id="PTHR34698">
    <property type="entry name" value="5-OXOPROLINASE SUBUNIT B"/>
    <property type="match status" value="1"/>
</dbReference>
<keyword evidence="3" id="KW-0067">ATP-binding</keyword>
<dbReference type="InterPro" id="IPR010016">
    <property type="entry name" value="PxpB"/>
</dbReference>
<feature type="domain" description="Carboxyltransferase" evidence="4">
    <location>
        <begin position="8"/>
        <end position="206"/>
    </location>
</feature>
<dbReference type="InterPro" id="IPR029000">
    <property type="entry name" value="Cyclophilin-like_dom_sf"/>
</dbReference>
<keyword evidence="2 5" id="KW-0378">Hydrolase</keyword>
<dbReference type="PANTHER" id="PTHR34698:SF2">
    <property type="entry name" value="5-OXOPROLINASE SUBUNIT B"/>
    <property type="match status" value="1"/>
</dbReference>
<dbReference type="Proteomes" id="UP000541470">
    <property type="component" value="Unassembled WGS sequence"/>
</dbReference>
<gene>
    <name evidence="5" type="primary">pxpB</name>
    <name evidence="5" type="ORF">HHL25_12910</name>
</gene>
<reference evidence="5 6" key="1">
    <citation type="submission" date="2020-04" db="EMBL/GenBank/DDBJ databases">
        <title>Rhizobium sp. S-51 isolated from soil.</title>
        <authorList>
            <person name="Dahal R.H."/>
        </authorList>
    </citation>
    <scope>NUCLEOTIDE SEQUENCE [LARGE SCALE GENOMIC DNA]</scope>
    <source>
        <strain evidence="5 6">S-51</strain>
    </source>
</reference>
<accession>A0A7Y0AWY2</accession>
<dbReference type="Gene3D" id="3.30.1360.40">
    <property type="match status" value="1"/>
</dbReference>
<dbReference type="AlphaFoldDB" id="A0A7Y0AWY2"/>
<dbReference type="InterPro" id="IPR003833">
    <property type="entry name" value="CT_C_D"/>
</dbReference>
<evidence type="ECO:0000256" key="1">
    <source>
        <dbReference type="ARBA" id="ARBA00022741"/>
    </source>
</evidence>
<dbReference type="Pfam" id="PF02682">
    <property type="entry name" value="CT_C_D"/>
    <property type="match status" value="1"/>
</dbReference>
<evidence type="ECO:0000256" key="2">
    <source>
        <dbReference type="ARBA" id="ARBA00022801"/>
    </source>
</evidence>
<keyword evidence="1" id="KW-0547">Nucleotide-binding</keyword>
<organism evidence="5 6">
    <name type="scientific">Rhizobium terricola</name>
    <dbReference type="NCBI Taxonomy" id="2728849"/>
    <lineage>
        <taxon>Bacteria</taxon>
        <taxon>Pseudomonadati</taxon>
        <taxon>Pseudomonadota</taxon>
        <taxon>Alphaproteobacteria</taxon>
        <taxon>Hyphomicrobiales</taxon>
        <taxon>Rhizobiaceae</taxon>
        <taxon>Rhizobium/Agrobacterium group</taxon>
        <taxon>Rhizobium</taxon>
    </lineage>
</organism>
<evidence type="ECO:0000256" key="3">
    <source>
        <dbReference type="ARBA" id="ARBA00022840"/>
    </source>
</evidence>
<dbReference type="GO" id="GO:0005524">
    <property type="term" value="F:ATP binding"/>
    <property type="evidence" value="ECO:0007669"/>
    <property type="project" value="UniProtKB-KW"/>
</dbReference>
<evidence type="ECO:0000313" key="5">
    <source>
        <dbReference type="EMBL" id="NML75025.1"/>
    </source>
</evidence>